<dbReference type="OrthoDB" id="361064at2"/>
<feature type="chain" id="PRO_5010333186" evidence="1">
    <location>
        <begin position="22"/>
        <end position="159"/>
    </location>
</feature>
<organism evidence="2 3">
    <name type="scientific">Treponema bryantii</name>
    <dbReference type="NCBI Taxonomy" id="163"/>
    <lineage>
        <taxon>Bacteria</taxon>
        <taxon>Pseudomonadati</taxon>
        <taxon>Spirochaetota</taxon>
        <taxon>Spirochaetia</taxon>
        <taxon>Spirochaetales</taxon>
        <taxon>Treponemataceae</taxon>
        <taxon>Treponema</taxon>
    </lineage>
</organism>
<evidence type="ECO:0000313" key="3">
    <source>
        <dbReference type="Proteomes" id="UP000182737"/>
    </source>
</evidence>
<dbReference type="AlphaFoldDB" id="A0A1I3LC94"/>
<feature type="signal peptide" evidence="1">
    <location>
        <begin position="1"/>
        <end position="21"/>
    </location>
</feature>
<keyword evidence="3" id="KW-1185">Reference proteome</keyword>
<sequence>MKRILSVLFCLFVGVSVYAQSADVITSLLESKEATFGQVCYLAAVQENLINENDSFETAVQALFENGMIPDLEDPEAPIPLIDIVYIYSRLWPINGGLMYRITKGSPRYAFKQFQADGVLSSKQEPSDIISGAKALSIYTSCVNKYSGFDIKSVSMESE</sequence>
<dbReference type="Proteomes" id="UP000182737">
    <property type="component" value="Unassembled WGS sequence"/>
</dbReference>
<evidence type="ECO:0000313" key="2">
    <source>
        <dbReference type="EMBL" id="SFI82035.1"/>
    </source>
</evidence>
<accession>A0A1I3LC94</accession>
<evidence type="ECO:0000256" key="1">
    <source>
        <dbReference type="SAM" id="SignalP"/>
    </source>
</evidence>
<protein>
    <submittedName>
        <fullName evidence="2">Uncharacterized protein</fullName>
    </submittedName>
</protein>
<reference evidence="3" key="1">
    <citation type="submission" date="2016-10" db="EMBL/GenBank/DDBJ databases">
        <authorList>
            <person name="Varghese N."/>
            <person name="Submissions S."/>
        </authorList>
    </citation>
    <scope>NUCLEOTIDE SEQUENCE [LARGE SCALE GENOMIC DNA]</scope>
    <source>
        <strain evidence="3">XBD1002</strain>
    </source>
</reference>
<proteinExistence type="predicted"/>
<name>A0A1I3LC94_9SPIR</name>
<gene>
    <name evidence="2" type="ORF">SAMN04487775_106171</name>
</gene>
<dbReference type="RefSeq" id="WP_143090529.1">
    <property type="nucleotide sequence ID" value="NZ_FORI01000006.1"/>
</dbReference>
<dbReference type="EMBL" id="FORI01000006">
    <property type="protein sequence ID" value="SFI82035.1"/>
    <property type="molecule type" value="Genomic_DNA"/>
</dbReference>
<keyword evidence="1" id="KW-0732">Signal</keyword>